<dbReference type="Proteomes" id="UP000218775">
    <property type="component" value="Unassembled WGS sequence"/>
</dbReference>
<organism evidence="1 2">
    <name type="scientific">Aerophobetes bacterium</name>
    <dbReference type="NCBI Taxonomy" id="2030807"/>
    <lineage>
        <taxon>Bacteria</taxon>
        <taxon>Candidatus Aerophobota</taxon>
    </lineage>
</organism>
<evidence type="ECO:0000313" key="2">
    <source>
        <dbReference type="Proteomes" id="UP000218775"/>
    </source>
</evidence>
<evidence type="ECO:0000313" key="1">
    <source>
        <dbReference type="EMBL" id="PCI77375.1"/>
    </source>
</evidence>
<dbReference type="EMBL" id="NVUK01000017">
    <property type="protein sequence ID" value="PCI77375.1"/>
    <property type="molecule type" value="Genomic_DNA"/>
</dbReference>
<protein>
    <submittedName>
        <fullName evidence="1">Uncharacterized protein</fullName>
    </submittedName>
</protein>
<reference evidence="2" key="1">
    <citation type="submission" date="2017-08" db="EMBL/GenBank/DDBJ databases">
        <title>A dynamic microbial community with high functional redundancy inhabits the cold, oxic subseafloor aquifer.</title>
        <authorList>
            <person name="Tully B.J."/>
            <person name="Wheat C.G."/>
            <person name="Glazer B.T."/>
            <person name="Huber J.A."/>
        </authorList>
    </citation>
    <scope>NUCLEOTIDE SEQUENCE [LARGE SCALE GENOMIC DNA]</scope>
</reference>
<gene>
    <name evidence="1" type="ORF">COB21_03145</name>
</gene>
<sequence>MRVSCQIGNEKVSFQVEKKGLTASVSKVEAVGKNESKSDILPTEIKFKASQIKFNGKGVNELTFSQVQTLAMGVNGFSVKNGQLNVQSGSAAEYQFRPIQRIF</sequence>
<name>A0A2A4X5P7_UNCAE</name>
<dbReference type="AlphaFoldDB" id="A0A2A4X5P7"/>
<comment type="caution">
    <text evidence="1">The sequence shown here is derived from an EMBL/GenBank/DDBJ whole genome shotgun (WGS) entry which is preliminary data.</text>
</comment>
<proteinExistence type="predicted"/>
<accession>A0A2A4X5P7</accession>